<organism evidence="3 4">
    <name type="scientific">Streptomyces lonarensis</name>
    <dbReference type="NCBI Taxonomy" id="700599"/>
    <lineage>
        <taxon>Bacteria</taxon>
        <taxon>Bacillati</taxon>
        <taxon>Actinomycetota</taxon>
        <taxon>Actinomycetes</taxon>
        <taxon>Kitasatosporales</taxon>
        <taxon>Streptomycetaceae</taxon>
        <taxon>Streptomyces</taxon>
    </lineage>
</organism>
<dbReference type="InterPro" id="IPR015943">
    <property type="entry name" value="WD40/YVTN_repeat-like_dom_sf"/>
</dbReference>
<dbReference type="PANTHER" id="PTHR34512">
    <property type="entry name" value="CELL SURFACE PROTEIN"/>
    <property type="match status" value="1"/>
</dbReference>
<feature type="domain" description="Pyrrolo-quinoline quinone repeat" evidence="2">
    <location>
        <begin position="155"/>
        <end position="262"/>
    </location>
</feature>
<reference evidence="3 4" key="1">
    <citation type="submission" date="2020-03" db="EMBL/GenBank/DDBJ databases">
        <title>Draft genome of Streptomyces sp. ventii, isolated from the Axial Seamount in the Pacific Ocean, and resequencing of the two type strains Streptomyces lonarensis strain NCL 716 and Streptomyces bohaiensis strain 11A07.</title>
        <authorList>
            <person name="Loughran R.M."/>
            <person name="Pfannmuller K.M."/>
            <person name="Wasson B.J."/>
            <person name="Deadmond M.C."/>
            <person name="Paddock B.E."/>
            <person name="Koyack M.J."/>
            <person name="Gallegos D.A."/>
            <person name="Mitchell E.A."/>
            <person name="Ushijima B."/>
            <person name="Saw J.H."/>
            <person name="Mcphail K.L."/>
            <person name="Videau P."/>
        </authorList>
    </citation>
    <scope>NUCLEOTIDE SEQUENCE [LARGE SCALE GENOMIC DNA]</scope>
    <source>
        <strain evidence="3 4">NCL716</strain>
    </source>
</reference>
<comment type="caution">
    <text evidence="3">The sequence shown here is derived from an EMBL/GenBank/DDBJ whole genome shotgun (WGS) entry which is preliminary data.</text>
</comment>
<dbReference type="RefSeq" id="WP_167971572.1">
    <property type="nucleotide sequence ID" value="NZ_BHZG01000072.1"/>
</dbReference>
<dbReference type="AlphaFoldDB" id="A0A7X6D2K4"/>
<dbReference type="PROSITE" id="PS51318">
    <property type="entry name" value="TAT"/>
    <property type="match status" value="1"/>
</dbReference>
<evidence type="ECO:0000313" key="4">
    <source>
        <dbReference type="Proteomes" id="UP000578686"/>
    </source>
</evidence>
<sequence>MTAHQPGRPPTDPSGPSAPGRAAGTTARATARADHDPGRRTVLGLLGLAVLTAAGCAPGADASGAAAGTDTAAEPGSVLWSFGTGRASRSPAVRYEDTVVCGSGETLHALDAADGTPRWEHRTGPAVAQPLHHGGSLHVPLSGPGGGGSSGGGTVVLDPADGSHRRDHPARAGVFAAPVAHGNTVYLCGLDRTVQALDAGTGAVRWTFETDSQIFHTPVLHDELLHVATADGVTHTLDTADGSELRRFTTGGRPLAPQRTASGLLLLADRVDATLHALDPATGEESWAVRAAGEPTGLATAGETVLLAAGRTLTARDAGSGEERWRADAARDHSPVTVVGATACHRSAAETVTGLDLATGAHRWSHEADGAVLHLATDGGVLYLGTDRTTLTTLAV</sequence>
<feature type="compositionally biased region" description="Low complexity" evidence="1">
    <location>
        <begin position="14"/>
        <end position="30"/>
    </location>
</feature>
<dbReference type="Proteomes" id="UP000578686">
    <property type="component" value="Unassembled WGS sequence"/>
</dbReference>
<proteinExistence type="predicted"/>
<accession>A0A7X6D2K4</accession>
<feature type="region of interest" description="Disordered" evidence="1">
    <location>
        <begin position="1"/>
        <end position="36"/>
    </location>
</feature>
<dbReference type="PANTHER" id="PTHR34512:SF30">
    <property type="entry name" value="OUTER MEMBRANE PROTEIN ASSEMBLY FACTOR BAMB"/>
    <property type="match status" value="1"/>
</dbReference>
<dbReference type="InterPro" id="IPR011047">
    <property type="entry name" value="Quinoprotein_ADH-like_sf"/>
</dbReference>
<feature type="domain" description="Pyrrolo-quinoline quinone repeat" evidence="2">
    <location>
        <begin position="73"/>
        <end position="139"/>
    </location>
</feature>
<dbReference type="InterPro" id="IPR002372">
    <property type="entry name" value="PQQ_rpt_dom"/>
</dbReference>
<keyword evidence="4" id="KW-1185">Reference proteome</keyword>
<dbReference type="EMBL" id="JAAVJD010000120">
    <property type="protein sequence ID" value="NJQ06964.1"/>
    <property type="molecule type" value="Genomic_DNA"/>
</dbReference>
<feature type="domain" description="Pyrrolo-quinoline quinone repeat" evidence="2">
    <location>
        <begin position="272"/>
        <end position="384"/>
    </location>
</feature>
<name>A0A7X6D2K4_9ACTN</name>
<evidence type="ECO:0000259" key="2">
    <source>
        <dbReference type="Pfam" id="PF13360"/>
    </source>
</evidence>
<dbReference type="InterPro" id="IPR018391">
    <property type="entry name" value="PQQ_b-propeller_rpt"/>
</dbReference>
<dbReference type="InterPro" id="IPR006311">
    <property type="entry name" value="TAT_signal"/>
</dbReference>
<feature type="region of interest" description="Disordered" evidence="1">
    <location>
        <begin position="129"/>
        <end position="168"/>
    </location>
</feature>
<gene>
    <name evidence="3" type="ORF">HCN56_15590</name>
</gene>
<evidence type="ECO:0000313" key="3">
    <source>
        <dbReference type="EMBL" id="NJQ06964.1"/>
    </source>
</evidence>
<feature type="compositionally biased region" description="Gly residues" evidence="1">
    <location>
        <begin position="143"/>
        <end position="154"/>
    </location>
</feature>
<dbReference type="SUPFAM" id="SSF50998">
    <property type="entry name" value="Quinoprotein alcohol dehydrogenase-like"/>
    <property type="match status" value="2"/>
</dbReference>
<evidence type="ECO:0000256" key="1">
    <source>
        <dbReference type="SAM" id="MobiDB-lite"/>
    </source>
</evidence>
<dbReference type="SMART" id="SM00564">
    <property type="entry name" value="PQQ"/>
    <property type="match status" value="5"/>
</dbReference>
<dbReference type="Gene3D" id="2.130.10.10">
    <property type="entry name" value="YVTN repeat-like/Quinoprotein amine dehydrogenase"/>
    <property type="match status" value="2"/>
</dbReference>
<protein>
    <submittedName>
        <fullName evidence="3">PQQ-binding-like beta-propeller repeat protein</fullName>
    </submittedName>
</protein>
<dbReference type="Pfam" id="PF13360">
    <property type="entry name" value="PQQ_2"/>
    <property type="match status" value="3"/>
</dbReference>